<dbReference type="PANTHER" id="PTHR43022:SF1">
    <property type="entry name" value="PROTEIN SMF"/>
    <property type="match status" value="1"/>
</dbReference>
<dbReference type="InterPro" id="IPR036388">
    <property type="entry name" value="WH-like_DNA-bd_sf"/>
</dbReference>
<accession>A0A928Q1B4</accession>
<name>A0A928Q1B4_9FIRM</name>
<dbReference type="GO" id="GO:0009294">
    <property type="term" value="P:DNA-mediated transformation"/>
    <property type="evidence" value="ECO:0007669"/>
    <property type="project" value="InterPro"/>
</dbReference>
<evidence type="ECO:0000313" key="5">
    <source>
        <dbReference type="Proteomes" id="UP000754750"/>
    </source>
</evidence>
<reference evidence="4" key="1">
    <citation type="submission" date="2019-04" db="EMBL/GenBank/DDBJ databases">
        <title>Evolution of Biomass-Degrading Anaerobic Consortia Revealed by Metagenomics.</title>
        <authorList>
            <person name="Peng X."/>
        </authorList>
    </citation>
    <scope>NUCLEOTIDE SEQUENCE</scope>
    <source>
        <strain evidence="4">SIG551</strain>
    </source>
</reference>
<evidence type="ECO:0000259" key="2">
    <source>
        <dbReference type="Pfam" id="PF02481"/>
    </source>
</evidence>
<organism evidence="4 5">
    <name type="scientific">Faecalispora sporosphaeroides</name>
    <dbReference type="NCBI Taxonomy" id="1549"/>
    <lineage>
        <taxon>Bacteria</taxon>
        <taxon>Bacillati</taxon>
        <taxon>Bacillota</taxon>
        <taxon>Clostridia</taxon>
        <taxon>Eubacteriales</taxon>
        <taxon>Oscillospiraceae</taxon>
        <taxon>Faecalispora</taxon>
    </lineage>
</organism>
<gene>
    <name evidence="4" type="primary">dprA</name>
    <name evidence="4" type="ORF">E7512_00195</name>
</gene>
<dbReference type="InterPro" id="IPR003488">
    <property type="entry name" value="DprA"/>
</dbReference>
<dbReference type="EMBL" id="SVNY01000001">
    <property type="protein sequence ID" value="MBE6832004.1"/>
    <property type="molecule type" value="Genomic_DNA"/>
</dbReference>
<comment type="similarity">
    <text evidence="1">Belongs to the DprA/Smf family.</text>
</comment>
<dbReference type="InterPro" id="IPR057666">
    <property type="entry name" value="DrpA_SLOG"/>
</dbReference>
<dbReference type="InterPro" id="IPR041614">
    <property type="entry name" value="DprA_WH"/>
</dbReference>
<dbReference type="Gene3D" id="3.40.50.450">
    <property type="match status" value="1"/>
</dbReference>
<dbReference type="Pfam" id="PF02481">
    <property type="entry name" value="DNA_processg_A"/>
    <property type="match status" value="1"/>
</dbReference>
<feature type="domain" description="DprA winged helix" evidence="3">
    <location>
        <begin position="367"/>
        <end position="427"/>
    </location>
</feature>
<dbReference type="Proteomes" id="UP000754750">
    <property type="component" value="Unassembled WGS sequence"/>
</dbReference>
<dbReference type="SUPFAM" id="SSF102405">
    <property type="entry name" value="MCP/YpsA-like"/>
    <property type="match status" value="1"/>
</dbReference>
<dbReference type="PANTHER" id="PTHR43022">
    <property type="entry name" value="PROTEIN SMF"/>
    <property type="match status" value="1"/>
</dbReference>
<proteinExistence type="inferred from homology"/>
<dbReference type="Pfam" id="PF17782">
    <property type="entry name" value="WHD_DprA"/>
    <property type="match status" value="1"/>
</dbReference>
<evidence type="ECO:0000259" key="3">
    <source>
        <dbReference type="Pfam" id="PF17782"/>
    </source>
</evidence>
<protein>
    <submittedName>
        <fullName evidence="4">DNA-protecting protein DprA</fullName>
    </submittedName>
</protein>
<dbReference type="RefSeq" id="WP_326839638.1">
    <property type="nucleotide sequence ID" value="NZ_SVNY01000001.1"/>
</dbReference>
<feature type="domain" description="Smf/DprA SLOG" evidence="2">
    <location>
        <begin position="79"/>
        <end position="287"/>
    </location>
</feature>
<dbReference type="NCBIfam" id="TIGR00732">
    <property type="entry name" value="dprA"/>
    <property type="match status" value="1"/>
</dbReference>
<dbReference type="Gene3D" id="1.10.10.10">
    <property type="entry name" value="Winged helix-like DNA-binding domain superfamily/Winged helix DNA-binding domain"/>
    <property type="match status" value="1"/>
</dbReference>
<evidence type="ECO:0000313" key="4">
    <source>
        <dbReference type="EMBL" id="MBE6832004.1"/>
    </source>
</evidence>
<evidence type="ECO:0000256" key="1">
    <source>
        <dbReference type="ARBA" id="ARBA00006525"/>
    </source>
</evidence>
<sequence>MSCETAFWVWLQHGLGAGSGKVRRVLSCCTGLREFWEAGPQFWELQGLFTARELSALRAFSPRDAQRIADRCEKSGIRLLTPEEEGYPRSLWEIANPPCVLYVKGQLPAVDEMPAIAVVGTRDATISGKKIAFSLSYQLARAGAVVISGGARGIDTAAHRGALQARGKTVCVLGCGLEHPYLMENAGLRDWIAESGAVISEYPPDSPASRAAFPIRNRIISGLSCGVLVVEAAAKSGSLITADLALEQGRDVFAVPCGIDNPVSRGVNTLIKNGAVPVGGAAELLEQYLDRFPGKIRMSGKENPDAPFAVIPERRPAQAVQPAAAKRKAPQKQKATAFSELISEDIPGLFSGLPGGAVAAAPSKSQPKQPLTAADASEDAVLLDSLLTAEAVHLAVLGRQSGLAPQRVLAALTELELLGRVRPLGGGRYCRS</sequence>
<dbReference type="AlphaFoldDB" id="A0A928Q1B4"/>
<comment type="caution">
    <text evidence="4">The sequence shown here is derived from an EMBL/GenBank/DDBJ whole genome shotgun (WGS) entry which is preliminary data.</text>
</comment>